<dbReference type="VEuPathDB" id="FungiDB:AeMF1_000392"/>
<feature type="compositionally biased region" description="Basic and acidic residues" evidence="2">
    <location>
        <begin position="75"/>
        <end position="90"/>
    </location>
</feature>
<keyword evidence="4" id="KW-1185">Reference proteome</keyword>
<sequence length="573" mass="68637">MMEMQQMINWELKRAETQAKQEEQLALRKRQEEAMEKEKVRRIREAEEARRQRELEKMQRQQEEMAASRALAQRDYAEAKKRKEMEERAKAAWKQEMIQRERERAQKAEEHRQQTQSILQELEAQAAKRMEEMARRDEARKEKLERRRMEQRAEMMEKTMKNKQRIMTVNQDKERLAQMQWEEYAQRQAESEMRRLRLEEEQAAKREEQARYEAERRAAEQEIREHQKFLEAERRERLLEAERDAEIRLQLRNEEKAAIRLQKIQEDQERDRARRQVVDRMKETQEERLSQILTKSQAKAERTNMMKMKKRMDMRSKWEDAKLRAEAIQEALQRKARREEYHKSLLMTKLEADKARTDAIKNQKDSILKQRKIVKQKADLQRKEILNSFNKLKMAKKLNIDAVESVLGSIARPKSATNSPPKSVTKPGRPRTAPKSNRRPKTPIKKPSASVVCRQRYISKHISRYPTEKVTIESGSQDEIAPPATLTVEEQLEALRRRQNQELLRVLEEEQAAEEQREVILRQARDGAERNRLEKIFGLERSQASERIMRLTEEHEVMFNQRVAELKGVNKDM</sequence>
<feature type="coiled-coil region" evidence="1">
    <location>
        <begin position="489"/>
        <end position="517"/>
    </location>
</feature>
<feature type="compositionally biased region" description="Basic and acidic residues" evidence="2">
    <location>
        <begin position="48"/>
        <end position="63"/>
    </location>
</feature>
<organism evidence="3 4">
    <name type="scientific">Aphanomyces euteiches</name>
    <dbReference type="NCBI Taxonomy" id="100861"/>
    <lineage>
        <taxon>Eukaryota</taxon>
        <taxon>Sar</taxon>
        <taxon>Stramenopiles</taxon>
        <taxon>Oomycota</taxon>
        <taxon>Saprolegniomycetes</taxon>
        <taxon>Saprolegniales</taxon>
        <taxon>Verrucalvaceae</taxon>
        <taxon>Aphanomyces</taxon>
    </lineage>
</organism>
<feature type="region of interest" description="Disordered" evidence="2">
    <location>
        <begin position="127"/>
        <end position="168"/>
    </location>
</feature>
<reference evidence="3 4" key="1">
    <citation type="submission" date="2019-07" db="EMBL/GenBank/DDBJ databases">
        <title>Genomics analysis of Aphanomyces spp. identifies a new class of oomycete effector associated with host adaptation.</title>
        <authorList>
            <person name="Gaulin E."/>
        </authorList>
    </citation>
    <scope>NUCLEOTIDE SEQUENCE [LARGE SCALE GENOMIC DNA]</scope>
    <source>
        <strain evidence="3 4">ATCC 201684</strain>
    </source>
</reference>
<proteinExistence type="predicted"/>
<protein>
    <submittedName>
        <fullName evidence="3">Uncharacterized protein</fullName>
    </submittedName>
</protein>
<evidence type="ECO:0000256" key="2">
    <source>
        <dbReference type="SAM" id="MobiDB-lite"/>
    </source>
</evidence>
<dbReference type="PANTHER" id="PTHR38019:SF1">
    <property type="entry name" value="N-ACETYLTRANSFERASE DOMAIN-CONTAINING PROTEIN"/>
    <property type="match status" value="1"/>
</dbReference>
<keyword evidence="1" id="KW-0175">Coiled coil</keyword>
<accession>A0A6G0XMB5</accession>
<feature type="compositionally biased region" description="Basic and acidic residues" evidence="2">
    <location>
        <begin position="127"/>
        <end position="160"/>
    </location>
</feature>
<evidence type="ECO:0000256" key="1">
    <source>
        <dbReference type="SAM" id="Coils"/>
    </source>
</evidence>
<feature type="region of interest" description="Disordered" evidence="2">
    <location>
        <begin position="200"/>
        <end position="221"/>
    </location>
</feature>
<feature type="region of interest" description="Disordered" evidence="2">
    <location>
        <begin position="48"/>
        <end position="94"/>
    </location>
</feature>
<dbReference type="EMBL" id="VJMJ01000036">
    <property type="protein sequence ID" value="KAF0741523.1"/>
    <property type="molecule type" value="Genomic_DNA"/>
</dbReference>
<evidence type="ECO:0000313" key="4">
    <source>
        <dbReference type="Proteomes" id="UP000481153"/>
    </source>
</evidence>
<evidence type="ECO:0000313" key="3">
    <source>
        <dbReference type="EMBL" id="KAF0741523.1"/>
    </source>
</evidence>
<comment type="caution">
    <text evidence="3">The sequence shown here is derived from an EMBL/GenBank/DDBJ whole genome shotgun (WGS) entry which is preliminary data.</text>
</comment>
<feature type="region of interest" description="Disordered" evidence="2">
    <location>
        <begin position="411"/>
        <end position="450"/>
    </location>
</feature>
<dbReference type="AlphaFoldDB" id="A0A6G0XMB5"/>
<dbReference type="Proteomes" id="UP000481153">
    <property type="component" value="Unassembled WGS sequence"/>
</dbReference>
<gene>
    <name evidence="3" type="ORF">Ae201684_003208</name>
</gene>
<name>A0A6G0XMB5_9STRA</name>
<dbReference type="PANTHER" id="PTHR38019">
    <property type="entry name" value="KDA ANTIGEN P200, PUTATIVE-RELATED"/>
    <property type="match status" value="1"/>
</dbReference>